<dbReference type="Proteomes" id="UP000180246">
    <property type="component" value="Unassembled WGS sequence"/>
</dbReference>
<comment type="caution">
    <text evidence="1">The sequence shown here is derived from an EMBL/GenBank/DDBJ whole genome shotgun (WGS) entry which is preliminary data.</text>
</comment>
<proteinExistence type="predicted"/>
<gene>
    <name evidence="1" type="ORF">LO55_313</name>
</gene>
<reference evidence="1 2" key="1">
    <citation type="submission" date="2014-10" db="EMBL/GenBank/DDBJ databases">
        <authorList>
            <person name="Seo M.-J."/>
            <person name="Seok Y.J."/>
            <person name="Cha I.-T."/>
        </authorList>
    </citation>
    <scope>NUCLEOTIDE SEQUENCE [LARGE SCALE GENOMIC DNA]</scope>
    <source>
        <strain evidence="1 2">NEU</strain>
    </source>
</reference>
<sequence length="232" mass="26004">MKLAIMQPYLFPYIGYFQLLASVDRFVFYDDVNYIKNGWVNRNRLFLAGAVRYMTVPLAGASSFMKIDAVRPEPGEHWKKKLLESVRHAYARAPYFALAYEMLASVIHGNHASIGALSRASVRMVCEHVGLDTGLVDSSRTYDNGHLAGETRIIDICLRERASRYLNAPGGTDLYDKSTFAWHGIALEFIAPRLEPYPQLAQPFQPGLSILDVLMFNDARATRELIAAGEVA</sequence>
<protein>
    <submittedName>
        <fullName evidence="1">WbqC-like family protein</fullName>
    </submittedName>
</protein>
<name>A0A1S2NH85_9BURK</name>
<dbReference type="RefSeq" id="WP_071360179.1">
    <property type="nucleotide sequence ID" value="NZ_JRYB01000001.1"/>
</dbReference>
<dbReference type="EMBL" id="JRYB01000001">
    <property type="protein sequence ID" value="OIJ44457.1"/>
    <property type="molecule type" value="Genomic_DNA"/>
</dbReference>
<accession>A0A1S2NH85</accession>
<dbReference type="Pfam" id="PF08889">
    <property type="entry name" value="WbqC"/>
    <property type="match status" value="1"/>
</dbReference>
<dbReference type="InterPro" id="IPR014985">
    <property type="entry name" value="WbqC"/>
</dbReference>
<evidence type="ECO:0000313" key="2">
    <source>
        <dbReference type="Proteomes" id="UP000180246"/>
    </source>
</evidence>
<dbReference type="AlphaFoldDB" id="A0A1S2NH85"/>
<organism evidence="1 2">
    <name type="scientific">Massilia timonae</name>
    <dbReference type="NCBI Taxonomy" id="47229"/>
    <lineage>
        <taxon>Bacteria</taxon>
        <taxon>Pseudomonadati</taxon>
        <taxon>Pseudomonadota</taxon>
        <taxon>Betaproteobacteria</taxon>
        <taxon>Burkholderiales</taxon>
        <taxon>Oxalobacteraceae</taxon>
        <taxon>Telluria group</taxon>
        <taxon>Massilia</taxon>
    </lineage>
</organism>
<evidence type="ECO:0000313" key="1">
    <source>
        <dbReference type="EMBL" id="OIJ44457.1"/>
    </source>
</evidence>